<feature type="non-terminal residue" evidence="2">
    <location>
        <position position="259"/>
    </location>
</feature>
<dbReference type="Gene3D" id="3.20.20.210">
    <property type="match status" value="1"/>
</dbReference>
<comment type="caution">
    <text evidence="2">The sequence shown here is derived from an EMBL/GenBank/DDBJ whole genome shotgun (WGS) entry which is preliminary data.</text>
</comment>
<dbReference type="SUPFAM" id="SSF51726">
    <property type="entry name" value="UROD/MetE-like"/>
    <property type="match status" value="1"/>
</dbReference>
<name>X1FTQ5_9ZZZZ</name>
<feature type="domain" description="Uroporphyrinogen decarboxylase (URO-D)" evidence="1">
    <location>
        <begin position="1"/>
        <end position="257"/>
    </location>
</feature>
<dbReference type="InterPro" id="IPR038071">
    <property type="entry name" value="UROD/MetE-like_sf"/>
</dbReference>
<evidence type="ECO:0000313" key="2">
    <source>
        <dbReference type="EMBL" id="GAH48382.1"/>
    </source>
</evidence>
<dbReference type="EMBL" id="BARU01020336">
    <property type="protein sequence ID" value="GAH48382.1"/>
    <property type="molecule type" value="Genomic_DNA"/>
</dbReference>
<reference evidence="2" key="1">
    <citation type="journal article" date="2014" name="Front. Microbiol.">
        <title>High frequency of phylogenetically diverse reductive dehalogenase-homologous genes in deep subseafloor sedimentary metagenomes.</title>
        <authorList>
            <person name="Kawai M."/>
            <person name="Futagami T."/>
            <person name="Toyoda A."/>
            <person name="Takaki Y."/>
            <person name="Nishi S."/>
            <person name="Hori S."/>
            <person name="Arai W."/>
            <person name="Tsubouchi T."/>
            <person name="Morono Y."/>
            <person name="Uchiyama I."/>
            <person name="Ito T."/>
            <person name="Fujiyama A."/>
            <person name="Inagaki F."/>
            <person name="Takami H."/>
        </authorList>
    </citation>
    <scope>NUCLEOTIDE SEQUENCE</scope>
    <source>
        <strain evidence="2">Expedition CK06-06</strain>
    </source>
</reference>
<organism evidence="2">
    <name type="scientific">marine sediment metagenome</name>
    <dbReference type="NCBI Taxonomy" id="412755"/>
    <lineage>
        <taxon>unclassified sequences</taxon>
        <taxon>metagenomes</taxon>
        <taxon>ecological metagenomes</taxon>
    </lineage>
</organism>
<dbReference type="InterPro" id="IPR000257">
    <property type="entry name" value="Uroporphyrinogen_deCOase"/>
</dbReference>
<dbReference type="GO" id="GO:0004853">
    <property type="term" value="F:uroporphyrinogen decarboxylase activity"/>
    <property type="evidence" value="ECO:0007669"/>
    <property type="project" value="InterPro"/>
</dbReference>
<gene>
    <name evidence="2" type="ORF">S03H2_33414</name>
</gene>
<protein>
    <recommendedName>
        <fullName evidence="1">Uroporphyrinogen decarboxylase (URO-D) domain-containing protein</fullName>
    </recommendedName>
</protein>
<accession>X1FTQ5</accession>
<evidence type="ECO:0000259" key="1">
    <source>
        <dbReference type="Pfam" id="PF01208"/>
    </source>
</evidence>
<sequence length="259" mass="30048">MGAKIIFPEDSEPAPKPLYSNIKEGINALRKKINFEDNPLLQHYQKMCNHLQKEFPEEKVNFSGFGHEGPITSAVLLRGQNFFLDIYDYPELTKEFLNLLTSSIIEFVYFSRKLNDQPEINTKGSGLCDDFSSLILPSLWPEFVVPYWEKYYRGITTGSRTIHVENLSPEHLKYLEEIGIVFYDPSLSTNLTPIIIRKRINIPFMWRLHSFQIPSMSQEDIRNWVFQTVAQGATHIYTGIDRNILRGDNPDKIRAFIKA</sequence>
<dbReference type="AlphaFoldDB" id="X1FTQ5"/>
<dbReference type="Pfam" id="PF01208">
    <property type="entry name" value="URO-D"/>
    <property type="match status" value="1"/>
</dbReference>
<proteinExistence type="predicted"/>
<dbReference type="GO" id="GO:0006779">
    <property type="term" value="P:porphyrin-containing compound biosynthetic process"/>
    <property type="evidence" value="ECO:0007669"/>
    <property type="project" value="InterPro"/>
</dbReference>